<evidence type="ECO:0008006" key="2">
    <source>
        <dbReference type="Google" id="ProtNLM"/>
    </source>
</evidence>
<gene>
    <name evidence="1" type="ORF">Tci_010231</name>
</gene>
<dbReference type="EMBL" id="BKCJ010001030">
    <property type="protein sequence ID" value="GEU38253.1"/>
    <property type="molecule type" value="Genomic_DNA"/>
</dbReference>
<dbReference type="AlphaFoldDB" id="A0A6L2JMS5"/>
<protein>
    <recommendedName>
        <fullName evidence="2">FBD domain-containing protein</fullName>
    </recommendedName>
</protein>
<sequence>MSKRSGISKEDGLGIMLKKRSRISNEVVLHVELIHRIQLLLPLKEGGRTCILSKSWLDNPYANGNPIPFQIDSLASVTQLCIEGDLSFDTLESKFHLLESLTLLIVRCELRNLVFTSASLKWLTLTLNGLAPNVQVYAPKLLSFIYSGKLPGLLFRTTPSKQVKLCLFSWEYLDHSYFLKMKEALNSSSQFVIYIESCILDSLVNLNDIDVDDLKRRVLFPVKNVELELETKLDEHAWGQSRFFEAFFLIYHPSYIRCRYHVIRKTMEGNTTNQLKEVLLKNPHNGNWEALTTTEKSVLHTFTGEDPGSEETHISREAALGWTYPCRRSPLSTLSYVFVVVMD</sequence>
<proteinExistence type="predicted"/>
<comment type="caution">
    <text evidence="1">The sequence shown here is derived from an EMBL/GenBank/DDBJ whole genome shotgun (WGS) entry which is preliminary data.</text>
</comment>
<evidence type="ECO:0000313" key="1">
    <source>
        <dbReference type="EMBL" id="GEU38253.1"/>
    </source>
</evidence>
<organism evidence="1">
    <name type="scientific">Tanacetum cinerariifolium</name>
    <name type="common">Dalmatian daisy</name>
    <name type="synonym">Chrysanthemum cinerariifolium</name>
    <dbReference type="NCBI Taxonomy" id="118510"/>
    <lineage>
        <taxon>Eukaryota</taxon>
        <taxon>Viridiplantae</taxon>
        <taxon>Streptophyta</taxon>
        <taxon>Embryophyta</taxon>
        <taxon>Tracheophyta</taxon>
        <taxon>Spermatophyta</taxon>
        <taxon>Magnoliopsida</taxon>
        <taxon>eudicotyledons</taxon>
        <taxon>Gunneridae</taxon>
        <taxon>Pentapetalae</taxon>
        <taxon>asterids</taxon>
        <taxon>campanulids</taxon>
        <taxon>Asterales</taxon>
        <taxon>Asteraceae</taxon>
        <taxon>Asteroideae</taxon>
        <taxon>Anthemideae</taxon>
        <taxon>Anthemidinae</taxon>
        <taxon>Tanacetum</taxon>
    </lineage>
</organism>
<reference evidence="1" key="1">
    <citation type="journal article" date="2019" name="Sci. Rep.">
        <title>Draft genome of Tanacetum cinerariifolium, the natural source of mosquito coil.</title>
        <authorList>
            <person name="Yamashiro T."/>
            <person name="Shiraishi A."/>
            <person name="Satake H."/>
            <person name="Nakayama K."/>
        </authorList>
    </citation>
    <scope>NUCLEOTIDE SEQUENCE</scope>
</reference>
<name>A0A6L2JMS5_TANCI</name>
<accession>A0A6L2JMS5</accession>